<proteinExistence type="predicted"/>
<feature type="compositionally biased region" description="Low complexity" evidence="1">
    <location>
        <begin position="1"/>
        <end position="15"/>
    </location>
</feature>
<protein>
    <submittedName>
        <fullName evidence="2">Uncharacterized protein</fullName>
    </submittedName>
</protein>
<name>A0A6J4LRW5_9ACTN</name>
<feature type="compositionally biased region" description="Basic and acidic residues" evidence="1">
    <location>
        <begin position="112"/>
        <end position="142"/>
    </location>
</feature>
<dbReference type="AlphaFoldDB" id="A0A6J4LRW5"/>
<reference evidence="2" key="1">
    <citation type="submission" date="2020-02" db="EMBL/GenBank/DDBJ databases">
        <authorList>
            <person name="Meier V. D."/>
        </authorList>
    </citation>
    <scope>NUCLEOTIDE SEQUENCE</scope>
    <source>
        <strain evidence="2">AVDCRST_MAG34</strain>
    </source>
</reference>
<organism evidence="2">
    <name type="scientific">uncultured Nocardioidaceae bacterium</name>
    <dbReference type="NCBI Taxonomy" id="253824"/>
    <lineage>
        <taxon>Bacteria</taxon>
        <taxon>Bacillati</taxon>
        <taxon>Actinomycetota</taxon>
        <taxon>Actinomycetes</taxon>
        <taxon>Propionibacteriales</taxon>
        <taxon>Nocardioidaceae</taxon>
        <taxon>environmental samples</taxon>
    </lineage>
</organism>
<feature type="non-terminal residue" evidence="2">
    <location>
        <position position="1"/>
    </location>
</feature>
<feature type="region of interest" description="Disordered" evidence="1">
    <location>
        <begin position="1"/>
        <end position="180"/>
    </location>
</feature>
<sequence>GFSRQAAQRRGARGAAHPDPRQGAPGRAAEAARDGVRGDPADHAGQPRGRRGRTAHRPPGRGGGGRRPPAGAARGAAVPAVVHDDVHLHRPPLHPAFRGGGQGGADDPAEPDQWRRLRDGRGRPGVRLRDPGGVRRERERCRAAPRHPPRRGGAADRRRAAAPAHPRGPAARQPQRRRDL</sequence>
<feature type="compositionally biased region" description="Low complexity" evidence="1">
    <location>
        <begin position="67"/>
        <end position="81"/>
    </location>
</feature>
<evidence type="ECO:0000256" key="1">
    <source>
        <dbReference type="SAM" id="MobiDB-lite"/>
    </source>
</evidence>
<evidence type="ECO:0000313" key="2">
    <source>
        <dbReference type="EMBL" id="CAA9340846.1"/>
    </source>
</evidence>
<gene>
    <name evidence="2" type="ORF">AVDCRST_MAG34-916</name>
</gene>
<feature type="compositionally biased region" description="Low complexity" evidence="1">
    <location>
        <begin position="161"/>
        <end position="173"/>
    </location>
</feature>
<dbReference type="EMBL" id="CADCUI010000020">
    <property type="protein sequence ID" value="CAA9340846.1"/>
    <property type="molecule type" value="Genomic_DNA"/>
</dbReference>
<feature type="compositionally biased region" description="Basic and acidic residues" evidence="1">
    <location>
        <begin position="30"/>
        <end position="42"/>
    </location>
</feature>
<feature type="non-terminal residue" evidence="2">
    <location>
        <position position="180"/>
    </location>
</feature>
<feature type="compositionally biased region" description="Basic residues" evidence="1">
    <location>
        <begin position="48"/>
        <end position="59"/>
    </location>
</feature>
<accession>A0A6J4LRW5</accession>